<protein>
    <recommendedName>
        <fullName evidence="3">RRM domain-containing protein</fullName>
    </recommendedName>
</protein>
<evidence type="ECO:0000313" key="4">
    <source>
        <dbReference type="EMBL" id="CAD7597358.1"/>
    </source>
</evidence>
<dbReference type="AlphaFoldDB" id="A0A7R9PML6"/>
<dbReference type="Pfam" id="PF00076">
    <property type="entry name" value="RRM_1"/>
    <property type="match status" value="1"/>
</dbReference>
<dbReference type="SMART" id="SM00360">
    <property type="entry name" value="RRM"/>
    <property type="match status" value="1"/>
</dbReference>
<organism evidence="4">
    <name type="scientific">Timema genevievae</name>
    <name type="common">Walking stick</name>
    <dbReference type="NCBI Taxonomy" id="629358"/>
    <lineage>
        <taxon>Eukaryota</taxon>
        <taxon>Metazoa</taxon>
        <taxon>Ecdysozoa</taxon>
        <taxon>Arthropoda</taxon>
        <taxon>Hexapoda</taxon>
        <taxon>Insecta</taxon>
        <taxon>Pterygota</taxon>
        <taxon>Neoptera</taxon>
        <taxon>Polyneoptera</taxon>
        <taxon>Phasmatodea</taxon>
        <taxon>Timematodea</taxon>
        <taxon>Timematoidea</taxon>
        <taxon>Timematidae</taxon>
        <taxon>Timema</taxon>
    </lineage>
</organism>
<accession>A0A7R9PML6</accession>
<dbReference type="InterPro" id="IPR035979">
    <property type="entry name" value="RBD_domain_sf"/>
</dbReference>
<reference evidence="4" key="1">
    <citation type="submission" date="2020-11" db="EMBL/GenBank/DDBJ databases">
        <authorList>
            <person name="Tran Van P."/>
        </authorList>
    </citation>
    <scope>NUCLEOTIDE SEQUENCE</scope>
</reference>
<dbReference type="PANTHER" id="PTHR48038">
    <property type="entry name" value="RIBONUCLEOPROTEIN RB97D"/>
    <property type="match status" value="1"/>
</dbReference>
<dbReference type="Gene3D" id="3.30.70.330">
    <property type="match status" value="1"/>
</dbReference>
<name>A0A7R9PML6_TIMGE</name>
<dbReference type="PROSITE" id="PS50102">
    <property type="entry name" value="RRM"/>
    <property type="match status" value="1"/>
</dbReference>
<dbReference type="InterPro" id="IPR012677">
    <property type="entry name" value="Nucleotide-bd_a/b_plait_sf"/>
</dbReference>
<keyword evidence="1 2" id="KW-0694">RNA-binding</keyword>
<dbReference type="CDD" id="cd12373">
    <property type="entry name" value="RRM_SRSF3_like"/>
    <property type="match status" value="1"/>
</dbReference>
<gene>
    <name evidence="4" type="ORF">TGEB3V08_LOCUS6740</name>
</gene>
<evidence type="ECO:0000259" key="3">
    <source>
        <dbReference type="PROSITE" id="PS50102"/>
    </source>
</evidence>
<dbReference type="InterPro" id="IPR000504">
    <property type="entry name" value="RRM_dom"/>
</dbReference>
<dbReference type="EMBL" id="OE841825">
    <property type="protein sequence ID" value="CAD7597358.1"/>
    <property type="molecule type" value="Genomic_DNA"/>
</dbReference>
<proteinExistence type="predicted"/>
<dbReference type="FunFam" id="3.30.70.330:FF:000540">
    <property type="entry name" value="RNA-binding protein Rsf1"/>
    <property type="match status" value="1"/>
</dbReference>
<dbReference type="SUPFAM" id="SSF54928">
    <property type="entry name" value="RNA-binding domain, RBD"/>
    <property type="match status" value="1"/>
</dbReference>
<evidence type="ECO:0000256" key="2">
    <source>
        <dbReference type="PROSITE-ProRule" id="PRU00176"/>
    </source>
</evidence>
<evidence type="ECO:0000256" key="1">
    <source>
        <dbReference type="ARBA" id="ARBA00022884"/>
    </source>
</evidence>
<feature type="domain" description="RRM" evidence="3">
    <location>
        <begin position="19"/>
        <end position="92"/>
    </location>
</feature>
<dbReference type="GO" id="GO:0003723">
    <property type="term" value="F:RNA binding"/>
    <property type="evidence" value="ECO:0007669"/>
    <property type="project" value="UniProtKB-UniRule"/>
</dbReference>
<dbReference type="PANTHER" id="PTHR48038:SF1">
    <property type="entry name" value="RIBONUCLEOPROTEIN RB97D"/>
    <property type="match status" value="1"/>
</dbReference>
<sequence>MLISTDRRMGDRDSYTRGTRVYVGGLNDIVKKEDLESEFEKYGKLNSVWVAFNPPGFAFIEFANEDEAETACDNLNGFEILGAKLRVEISRGRGRGGGRGGGRGVEAGADTATTTAPAAAGVATNAMEVVTAMGAEEVEAVITTEVAETLLPGTAVAPRWDVAAPGTMEVQTVTVVVATGVVAQVDTKRLLYVIDGENIQVEVIDMSLYVAMITVPFDDDNLLREGT</sequence>